<dbReference type="PROSITE" id="PS51292">
    <property type="entry name" value="ZF_RING_CH"/>
    <property type="match status" value="1"/>
</dbReference>
<feature type="compositionally biased region" description="Polar residues" evidence="4">
    <location>
        <begin position="119"/>
        <end position="128"/>
    </location>
</feature>
<feature type="region of interest" description="Disordered" evidence="4">
    <location>
        <begin position="150"/>
        <end position="171"/>
    </location>
</feature>
<reference evidence="7" key="3">
    <citation type="submission" date="2015-04" db="UniProtKB">
        <authorList>
            <consortium name="EnsemblPlants"/>
        </authorList>
    </citation>
    <scope>IDENTIFICATION</scope>
</reference>
<dbReference type="Proteomes" id="UP000032180">
    <property type="component" value="Chromosome 2"/>
</dbReference>
<dbReference type="AlphaFoldDB" id="A0A0D9VCJ9"/>
<dbReference type="InterPro" id="IPR011016">
    <property type="entry name" value="Znf_RING-CH"/>
</dbReference>
<evidence type="ECO:0000256" key="5">
    <source>
        <dbReference type="SAM" id="Phobius"/>
    </source>
</evidence>
<feature type="transmembrane region" description="Helical" evidence="5">
    <location>
        <begin position="376"/>
        <end position="394"/>
    </location>
</feature>
<evidence type="ECO:0000256" key="2">
    <source>
        <dbReference type="ARBA" id="ARBA00022771"/>
    </source>
</evidence>
<dbReference type="PANTHER" id="PTHR46158">
    <property type="entry name" value="OS02G0165000 PROTEIN"/>
    <property type="match status" value="1"/>
</dbReference>
<feature type="domain" description="RING-CH-type" evidence="6">
    <location>
        <begin position="278"/>
        <end position="340"/>
    </location>
</feature>
<feature type="compositionally biased region" description="Polar residues" evidence="4">
    <location>
        <begin position="155"/>
        <end position="171"/>
    </location>
</feature>
<evidence type="ECO:0000256" key="1">
    <source>
        <dbReference type="ARBA" id="ARBA00022723"/>
    </source>
</evidence>
<keyword evidence="3" id="KW-0862">Zinc</keyword>
<name>A0A0D9VCJ9_9ORYZ</name>
<dbReference type="Gramene" id="LPERR02G04290.2">
    <property type="protein sequence ID" value="LPERR02G04290.2"/>
    <property type="gene ID" value="LPERR02G04290"/>
</dbReference>
<keyword evidence="1" id="KW-0479">Metal-binding</keyword>
<organism evidence="7 8">
    <name type="scientific">Leersia perrieri</name>
    <dbReference type="NCBI Taxonomy" id="77586"/>
    <lineage>
        <taxon>Eukaryota</taxon>
        <taxon>Viridiplantae</taxon>
        <taxon>Streptophyta</taxon>
        <taxon>Embryophyta</taxon>
        <taxon>Tracheophyta</taxon>
        <taxon>Spermatophyta</taxon>
        <taxon>Magnoliopsida</taxon>
        <taxon>Liliopsida</taxon>
        <taxon>Poales</taxon>
        <taxon>Poaceae</taxon>
        <taxon>BOP clade</taxon>
        <taxon>Oryzoideae</taxon>
        <taxon>Oryzeae</taxon>
        <taxon>Oryzinae</taxon>
        <taxon>Leersia</taxon>
    </lineage>
</organism>
<dbReference type="Gene3D" id="3.30.40.10">
    <property type="entry name" value="Zinc/RING finger domain, C3HC4 (zinc finger)"/>
    <property type="match status" value="1"/>
</dbReference>
<keyword evidence="8" id="KW-1185">Reference proteome</keyword>
<feature type="transmembrane region" description="Helical" evidence="5">
    <location>
        <begin position="400"/>
        <end position="421"/>
    </location>
</feature>
<sequence length="524" mass="56560">MSPFAEPSPSASPAAAPRLLLLSCSPPPLTTESSDSTSSLSLAVSELVVEPRMEAAPESGNRAGEDVKKDGVSCQNSRRPNLSLQIPNRALDDVVPTSTRINILPSPGSARSGLPPRPNSTRAKSSTRGIIPQRSFKVRSSFQDGDQTILLIPDTPSSSGQQAKPTTSRSFSFTKVISSLSAKRTHSLPVTPVATSGPSSHEVHADNLPSSVKNEVETQIRRSLSAPGNHKSKDLRRTASSGLIRVIPTTPRPAPVETASNDAIEEAVDGIPEDGGEDIPEEEAVCRICLVELNEGGETLKLECSCKGELALAHQECAIKWFSIKGNKTCDVCKQEVQNLPVTLLRIQIRAVNRRPPNGVQQRAAQPHRFWKETPVLVMVSTLAYFCFLEQLLVTDMKTRALAISLPFSCLLGIFSSIVASTMATENYLWAFASFQFAFVILFAHVFYNLLKMGAVLAILLATFTGFGVAISLNAMLIEYSRWRSLRIQRLSRTGNNRRGQSGNSVSNENSAISGPQGSGSAKR</sequence>
<evidence type="ECO:0000256" key="3">
    <source>
        <dbReference type="ARBA" id="ARBA00022833"/>
    </source>
</evidence>
<dbReference type="STRING" id="77586.A0A0D9VCJ9"/>
<protein>
    <recommendedName>
        <fullName evidence="6">RING-CH-type domain-containing protein</fullName>
    </recommendedName>
</protein>
<keyword evidence="2" id="KW-0863">Zinc-finger</keyword>
<evidence type="ECO:0000256" key="4">
    <source>
        <dbReference type="SAM" id="MobiDB-lite"/>
    </source>
</evidence>
<keyword evidence="5" id="KW-0472">Membrane</keyword>
<evidence type="ECO:0000313" key="8">
    <source>
        <dbReference type="Proteomes" id="UP000032180"/>
    </source>
</evidence>
<feature type="transmembrane region" description="Helical" evidence="5">
    <location>
        <begin position="454"/>
        <end position="477"/>
    </location>
</feature>
<dbReference type="InterPro" id="IPR013083">
    <property type="entry name" value="Znf_RING/FYVE/PHD"/>
</dbReference>
<dbReference type="GO" id="GO:0008270">
    <property type="term" value="F:zinc ion binding"/>
    <property type="evidence" value="ECO:0007669"/>
    <property type="project" value="UniProtKB-KW"/>
</dbReference>
<evidence type="ECO:0000313" key="7">
    <source>
        <dbReference type="EnsemblPlants" id="LPERR02G04290.2"/>
    </source>
</evidence>
<keyword evidence="5" id="KW-1133">Transmembrane helix</keyword>
<dbReference type="EnsemblPlants" id="LPERR02G04290.2">
    <property type="protein sequence ID" value="LPERR02G04290.2"/>
    <property type="gene ID" value="LPERR02G04290"/>
</dbReference>
<reference evidence="7 8" key="1">
    <citation type="submission" date="2012-08" db="EMBL/GenBank/DDBJ databases">
        <title>Oryza genome evolution.</title>
        <authorList>
            <person name="Wing R.A."/>
        </authorList>
    </citation>
    <scope>NUCLEOTIDE SEQUENCE</scope>
</reference>
<accession>A0A0D9VCJ9</accession>
<feature type="region of interest" description="Disordered" evidence="4">
    <location>
        <begin position="184"/>
        <end position="262"/>
    </location>
</feature>
<dbReference type="SUPFAM" id="SSF57850">
    <property type="entry name" value="RING/U-box"/>
    <property type="match status" value="1"/>
</dbReference>
<dbReference type="Pfam" id="PF12906">
    <property type="entry name" value="RINGv"/>
    <property type="match status" value="1"/>
</dbReference>
<dbReference type="CDD" id="cd16495">
    <property type="entry name" value="RING_CH-C4HC3_MARCH"/>
    <property type="match status" value="1"/>
</dbReference>
<dbReference type="SMART" id="SM00744">
    <property type="entry name" value="RINGv"/>
    <property type="match status" value="1"/>
</dbReference>
<dbReference type="eggNOG" id="KOG1609">
    <property type="taxonomic scope" value="Eukaryota"/>
</dbReference>
<keyword evidence="5" id="KW-0812">Transmembrane</keyword>
<feature type="transmembrane region" description="Helical" evidence="5">
    <location>
        <begin position="428"/>
        <end position="448"/>
    </location>
</feature>
<evidence type="ECO:0000259" key="6">
    <source>
        <dbReference type="PROSITE" id="PS51292"/>
    </source>
</evidence>
<feature type="region of interest" description="Disordered" evidence="4">
    <location>
        <begin position="494"/>
        <end position="524"/>
    </location>
</feature>
<proteinExistence type="predicted"/>
<feature type="region of interest" description="Disordered" evidence="4">
    <location>
        <begin position="51"/>
        <end position="81"/>
    </location>
</feature>
<feature type="region of interest" description="Disordered" evidence="4">
    <location>
        <begin position="100"/>
        <end position="128"/>
    </location>
</feature>
<reference evidence="8" key="2">
    <citation type="submission" date="2013-12" db="EMBL/GenBank/DDBJ databases">
        <authorList>
            <person name="Yu Y."/>
            <person name="Lee S."/>
            <person name="de Baynast K."/>
            <person name="Wissotski M."/>
            <person name="Liu L."/>
            <person name="Talag J."/>
            <person name="Goicoechea J."/>
            <person name="Angelova A."/>
            <person name="Jetty R."/>
            <person name="Kudrna D."/>
            <person name="Golser W."/>
            <person name="Rivera L."/>
            <person name="Zhang J."/>
            <person name="Wing R."/>
        </authorList>
    </citation>
    <scope>NUCLEOTIDE SEQUENCE</scope>
</reference>
<dbReference type="PANTHER" id="PTHR46158:SF2">
    <property type="entry name" value="OS02G0165000 PROTEIN"/>
    <property type="match status" value="1"/>
</dbReference>